<dbReference type="PANTHER" id="PTHR12110">
    <property type="entry name" value="HYDROXYPYRUVATE ISOMERASE"/>
    <property type="match status" value="1"/>
</dbReference>
<dbReference type="EMBL" id="CP102290">
    <property type="protein sequence ID" value="UWP60506.1"/>
    <property type="molecule type" value="Genomic_DNA"/>
</dbReference>
<keyword evidence="2" id="KW-0413">Isomerase</keyword>
<dbReference type="RefSeq" id="WP_028530083.1">
    <property type="nucleotide sequence ID" value="NZ_CABLBR010000042.1"/>
</dbReference>
<evidence type="ECO:0000259" key="1">
    <source>
        <dbReference type="Pfam" id="PF01261"/>
    </source>
</evidence>
<dbReference type="Gene3D" id="3.20.20.150">
    <property type="entry name" value="Divalent-metal-dependent TIM barrel enzymes"/>
    <property type="match status" value="1"/>
</dbReference>
<reference evidence="2" key="1">
    <citation type="journal article" date="2022" name="Cell">
        <title>Design, construction, and in vivo augmentation of a complex gut microbiome.</title>
        <authorList>
            <person name="Cheng A.G."/>
            <person name="Ho P.Y."/>
            <person name="Aranda-Diaz A."/>
            <person name="Jain S."/>
            <person name="Yu F.B."/>
            <person name="Meng X."/>
            <person name="Wang M."/>
            <person name="Iakiviak M."/>
            <person name="Nagashima K."/>
            <person name="Zhao A."/>
            <person name="Murugkar P."/>
            <person name="Patil A."/>
            <person name="Atabakhsh K."/>
            <person name="Weakley A."/>
            <person name="Yan J."/>
            <person name="Brumbaugh A.R."/>
            <person name="Higginbottom S."/>
            <person name="Dimas A."/>
            <person name="Shiver A.L."/>
            <person name="Deutschbauer A."/>
            <person name="Neff N."/>
            <person name="Sonnenburg J.L."/>
            <person name="Huang K.C."/>
            <person name="Fischbach M.A."/>
        </authorList>
    </citation>
    <scope>NUCLEOTIDE SEQUENCE</scope>
    <source>
        <strain evidence="2">DSM 19829</strain>
    </source>
</reference>
<feature type="domain" description="Xylose isomerase-like TIM barrel" evidence="1">
    <location>
        <begin position="21"/>
        <end position="255"/>
    </location>
</feature>
<proteinExistence type="predicted"/>
<dbReference type="Pfam" id="PF01261">
    <property type="entry name" value="AP_endonuc_2"/>
    <property type="match status" value="1"/>
</dbReference>
<accession>A0ABY5VJW1</accession>
<dbReference type="InterPro" id="IPR036237">
    <property type="entry name" value="Xyl_isomerase-like_sf"/>
</dbReference>
<dbReference type="SUPFAM" id="SSF51658">
    <property type="entry name" value="Xylose isomerase-like"/>
    <property type="match status" value="1"/>
</dbReference>
<keyword evidence="3" id="KW-1185">Reference proteome</keyword>
<dbReference type="InterPro" id="IPR050312">
    <property type="entry name" value="IolE/XylAMocC-like"/>
</dbReference>
<evidence type="ECO:0000313" key="2">
    <source>
        <dbReference type="EMBL" id="UWP60506.1"/>
    </source>
</evidence>
<sequence>MNVKLGICNFCVPGTGVFAPQIVSEMGLDGMSLEFGSYEHGWALSQKKIQDLYLDAQQKYGIEYANIGCSDGDNVPFFTPEGDPMYDAVNHWVTKAVDAAEYMKIPMVFFSNFNASLADTEEKLELTAKRYRYLCDYAADKGIEISCENPLSVEKQLQLVDMVDRENFSLFYDSDNYTYFTEYKQVDVLKGIYPHMGSQLHVKDSTKGCIANAVIGTGVADFYGSIDYLKQQNYEGWIILENLYELAPMRHLNPDYFELMKEDVRVLKEATK</sequence>
<name>A0ABY5VJW1_9FIRM</name>
<dbReference type="InterPro" id="IPR013022">
    <property type="entry name" value="Xyl_isomerase-like_TIM-brl"/>
</dbReference>
<protein>
    <submittedName>
        <fullName evidence="2">Sugar phosphate isomerase/epimerase</fullName>
    </submittedName>
</protein>
<dbReference type="GO" id="GO:0016853">
    <property type="term" value="F:isomerase activity"/>
    <property type="evidence" value="ECO:0007669"/>
    <property type="project" value="UniProtKB-KW"/>
</dbReference>
<organism evidence="2 3">
    <name type="scientific">Ruminococcus gauvreauii</name>
    <dbReference type="NCBI Taxonomy" id="438033"/>
    <lineage>
        <taxon>Bacteria</taxon>
        <taxon>Bacillati</taxon>
        <taxon>Bacillota</taxon>
        <taxon>Clostridia</taxon>
        <taxon>Eubacteriales</taxon>
        <taxon>Oscillospiraceae</taxon>
        <taxon>Ruminococcus</taxon>
    </lineage>
</organism>
<gene>
    <name evidence="2" type="ORF">NQ502_05570</name>
</gene>
<dbReference type="Proteomes" id="UP001060164">
    <property type="component" value="Chromosome"/>
</dbReference>
<evidence type="ECO:0000313" key="3">
    <source>
        <dbReference type="Proteomes" id="UP001060164"/>
    </source>
</evidence>